<evidence type="ECO:0000313" key="14">
    <source>
        <dbReference type="Araport" id="AT3G09800"/>
    </source>
</evidence>
<dbReference type="AlphaFoldDB" id="A0A1I9LRF9"/>
<keyword evidence="10 12" id="KW-0968">Cytoplasmic vesicle</keyword>
<dbReference type="InterPro" id="IPR011012">
    <property type="entry name" value="Longin-like_dom_sf"/>
</dbReference>
<evidence type="ECO:0000256" key="5">
    <source>
        <dbReference type="ARBA" id="ARBA00022490"/>
    </source>
</evidence>
<dbReference type="DNASU" id="820138"/>
<evidence type="ECO:0000313" key="16">
    <source>
        <dbReference type="Proteomes" id="UP000006548"/>
    </source>
</evidence>
<evidence type="ECO:0000256" key="11">
    <source>
        <dbReference type="ARBA" id="ARBA00045555"/>
    </source>
</evidence>
<dbReference type="GO" id="GO:0030126">
    <property type="term" value="C:COPI vesicle coat"/>
    <property type="evidence" value="ECO:0007669"/>
    <property type="project" value="UniProtKB-UniRule"/>
</dbReference>
<organism evidence="15 16">
    <name type="scientific">Arabidopsis thaliana</name>
    <name type="common">Mouse-ear cress</name>
    <dbReference type="NCBI Taxonomy" id="3702"/>
    <lineage>
        <taxon>Eukaryota</taxon>
        <taxon>Viridiplantae</taxon>
        <taxon>Streptophyta</taxon>
        <taxon>Embryophyta</taxon>
        <taxon>Tracheophyta</taxon>
        <taxon>Spermatophyta</taxon>
        <taxon>Magnoliopsida</taxon>
        <taxon>eudicotyledons</taxon>
        <taxon>Gunneridae</taxon>
        <taxon>Pentapetalae</taxon>
        <taxon>rosids</taxon>
        <taxon>malvids</taxon>
        <taxon>Brassicales</taxon>
        <taxon>Brassicaceae</taxon>
        <taxon>Camelineae</taxon>
        <taxon>Arabidopsis</taxon>
    </lineage>
</organism>
<comment type="subunit">
    <text evidence="3 12">Oligomeric complex that consists of at least the alpha, beta, beta', gamma, delta, epsilon and zeta subunits.</text>
</comment>
<evidence type="ECO:0000313" key="15">
    <source>
        <dbReference type="EMBL" id="ANM65167.1"/>
    </source>
</evidence>
<reference evidence="16" key="2">
    <citation type="journal article" date="2017" name="Plant J.">
        <title>Araport11: a complete reannotation of the Arabidopsis thaliana reference genome.</title>
        <authorList>
            <person name="Cheng C.Y."/>
            <person name="Krishnakumar V."/>
            <person name="Chan A.P."/>
            <person name="Thibaud-Nissen F."/>
            <person name="Schobel S."/>
            <person name="Town C.D."/>
        </authorList>
    </citation>
    <scope>GENOME REANNOTATION</scope>
    <source>
        <strain evidence="16">cv. Columbia</strain>
    </source>
</reference>
<dbReference type="ProteomicsDB" id="193715"/>
<evidence type="ECO:0000256" key="12">
    <source>
        <dbReference type="RuleBase" id="RU366053"/>
    </source>
</evidence>
<name>A0A1I9LRF9_ARATH</name>
<reference evidence="15 16" key="1">
    <citation type="journal article" date="2000" name="Nature">
        <title>Sequence and analysis of chromosome 3 of the plant Arabidopsis thaliana.</title>
        <authorList>
            <consortium name="European Union Chromosome 3 Arabidopsis Sequencing Consortium"/>
            <consortium name="Institute for Genomic Research"/>
            <consortium name="Kazusa DNA Research Institute"/>
            <person name="Salanoubat M."/>
            <person name="Lemcke K."/>
            <person name="Rieger M."/>
            <person name="Ansorge W."/>
            <person name="Unseld M."/>
            <person name="Fartmann B."/>
            <person name="Valle G."/>
            <person name="Blocker H."/>
            <person name="Perez-Alonso M."/>
            <person name="Obermaier B."/>
            <person name="Delseny M."/>
            <person name="Boutry M."/>
            <person name="Grivell L.A."/>
            <person name="Mache R."/>
            <person name="Puigdomenech P."/>
            <person name="De Simone V."/>
            <person name="Choisne N."/>
            <person name="Artiguenave F."/>
            <person name="Robert C."/>
            <person name="Brottier P."/>
            <person name="Wincker P."/>
            <person name="Cattolico L."/>
            <person name="Weissenbach J."/>
            <person name="Saurin W."/>
            <person name="Quetier F."/>
            <person name="Schafer M."/>
            <person name="Muller-Auer S."/>
            <person name="Gabel C."/>
            <person name="Fuchs M."/>
            <person name="Benes V."/>
            <person name="Wurmbach E."/>
            <person name="Drzonek H."/>
            <person name="Erfle H."/>
            <person name="Jordan N."/>
            <person name="Bangert S."/>
            <person name="Wiedelmann R."/>
            <person name="Kranz H."/>
            <person name="Voss H."/>
            <person name="Holland R."/>
            <person name="Brandt P."/>
            <person name="Nyakatura G."/>
            <person name="Vezzi A."/>
            <person name="D'Angelo M."/>
            <person name="Pallavicini A."/>
            <person name="Toppo S."/>
            <person name="Simionati B."/>
            <person name="Conrad A."/>
            <person name="Hornischer K."/>
            <person name="Kauer G."/>
            <person name="Lohnert T.H."/>
            <person name="Nordsiek G."/>
            <person name="Reichelt J."/>
            <person name="Scharfe M."/>
            <person name="Schon O."/>
            <person name="Bargues M."/>
            <person name="Terol J."/>
            <person name="Climent J."/>
            <person name="Navarro P."/>
            <person name="Collado C."/>
            <person name="Perez-Perez A."/>
            <person name="Ottenwalder B."/>
            <person name="Duchemin D."/>
            <person name="Cooke R."/>
            <person name="Laudie M."/>
            <person name="Berger-Llauro C."/>
            <person name="Purnelle B."/>
            <person name="Masuy D."/>
            <person name="de Haan M."/>
            <person name="Maarse A.C."/>
            <person name="Alcaraz J.P."/>
            <person name="Cottet A."/>
            <person name="Casacuberta E."/>
            <person name="Monfort A."/>
            <person name="Argiriou A."/>
            <person name="flores M."/>
            <person name="Liguori R."/>
            <person name="Vitale D."/>
            <person name="Mannhaupt G."/>
            <person name="Haase D."/>
            <person name="Schoof H."/>
            <person name="Rudd S."/>
            <person name="Zaccaria P."/>
            <person name="Mewes H.W."/>
            <person name="Mayer K.F."/>
            <person name="Kaul S."/>
            <person name="Town C.D."/>
            <person name="Koo H.L."/>
            <person name="Tallon L.J."/>
            <person name="Jenkins J."/>
            <person name="Rooney T."/>
            <person name="Rizzo M."/>
            <person name="Walts A."/>
            <person name="Utterback T."/>
            <person name="Fujii C.Y."/>
            <person name="Shea T.P."/>
            <person name="Creasy T.H."/>
            <person name="Haas B."/>
            <person name="Maiti R."/>
            <person name="Wu D."/>
            <person name="Peterson J."/>
            <person name="Van Aken S."/>
            <person name="Pai G."/>
            <person name="Militscher J."/>
            <person name="Sellers P."/>
            <person name="Gill J.E."/>
            <person name="Feldblyum T.V."/>
            <person name="Preuss D."/>
            <person name="Lin X."/>
            <person name="Nierman W.C."/>
            <person name="Salzberg S.L."/>
            <person name="White O."/>
            <person name="Venter J.C."/>
            <person name="Fraser C.M."/>
            <person name="Kaneko T."/>
            <person name="Nakamura Y."/>
            <person name="Sato S."/>
            <person name="Kato T."/>
            <person name="Asamizu E."/>
            <person name="Sasamoto S."/>
            <person name="Kimura T."/>
            <person name="Idesawa K."/>
            <person name="Kawashima K."/>
            <person name="Kishida Y."/>
            <person name="Kiyokawa C."/>
            <person name="Kohara M."/>
            <person name="Matsumoto M."/>
            <person name="Matsuno A."/>
            <person name="Muraki A."/>
            <person name="Nakayama S."/>
            <person name="Nakazaki N."/>
            <person name="Shinpo S."/>
            <person name="Takeuchi C."/>
            <person name="Wada T."/>
            <person name="Watanabe A."/>
            <person name="Yamada M."/>
            <person name="Yasuda M."/>
            <person name="Tabata S."/>
        </authorList>
    </citation>
    <scope>NUCLEOTIDE SEQUENCE [LARGE SCALE GENOMIC DNA]</scope>
    <source>
        <strain evidence="16">cv. Columbia</strain>
    </source>
</reference>
<dbReference type="PANTHER" id="PTHR11043">
    <property type="entry name" value="ZETA-COAT PROTEIN"/>
    <property type="match status" value="1"/>
</dbReference>
<dbReference type="PANTHER" id="PTHR11043:SF31">
    <property type="entry name" value="COATOMER SUBUNIT ZETA-2"/>
    <property type="match status" value="1"/>
</dbReference>
<evidence type="ECO:0000256" key="2">
    <source>
        <dbReference type="ARBA" id="ARBA00006972"/>
    </source>
</evidence>
<dbReference type="CDD" id="cd14829">
    <property type="entry name" value="Zeta-COP"/>
    <property type="match status" value="1"/>
</dbReference>
<evidence type="ECO:0000256" key="6">
    <source>
        <dbReference type="ARBA" id="ARBA00022892"/>
    </source>
</evidence>
<dbReference type="EMBL" id="CP002686">
    <property type="protein sequence ID" value="ANM65167.1"/>
    <property type="molecule type" value="Genomic_DNA"/>
</dbReference>
<protein>
    <recommendedName>
        <fullName evidence="12">Coatomer subunit zeta</fullName>
    </recommendedName>
</protein>
<dbReference type="Pfam" id="PF01217">
    <property type="entry name" value="Clat_adaptor_s"/>
    <property type="match status" value="1"/>
</dbReference>
<dbReference type="Araport" id="AT3G09800"/>
<keyword evidence="16" id="KW-1185">Reference proteome</keyword>
<dbReference type="SMR" id="A0A1I9LRF9"/>
<evidence type="ECO:0000256" key="7">
    <source>
        <dbReference type="ARBA" id="ARBA00022927"/>
    </source>
</evidence>
<dbReference type="TAIR" id="AT3G09800"/>
<dbReference type="GeneID" id="820138"/>
<keyword evidence="6 12" id="KW-0931">ER-Golgi transport</keyword>
<evidence type="ECO:0007829" key="18">
    <source>
        <dbReference type="ProteomicsDB" id="A0A1I9LRF9"/>
    </source>
</evidence>
<dbReference type="GO" id="GO:0015031">
    <property type="term" value="P:protein transport"/>
    <property type="evidence" value="ECO:0007669"/>
    <property type="project" value="UniProtKB-KW"/>
</dbReference>
<dbReference type="InterPro" id="IPR022775">
    <property type="entry name" value="AP_mu_sigma_su"/>
</dbReference>
<dbReference type="FunFam" id="3.30.450.60:FF:000014">
    <property type="entry name" value="Coatomer subunit zeta-2"/>
    <property type="match status" value="1"/>
</dbReference>
<evidence type="ECO:0000256" key="1">
    <source>
        <dbReference type="ARBA" id="ARBA00004255"/>
    </source>
</evidence>
<keyword evidence="17 18" id="KW-1267">Proteomics identification</keyword>
<evidence type="ECO:0000256" key="10">
    <source>
        <dbReference type="ARBA" id="ARBA00023329"/>
    </source>
</evidence>
<keyword evidence="5 12" id="KW-0963">Cytoplasm</keyword>
<evidence type="ECO:0000259" key="13">
    <source>
        <dbReference type="Pfam" id="PF01217"/>
    </source>
</evidence>
<dbReference type="SUPFAM" id="SSF64356">
    <property type="entry name" value="SNARE-like"/>
    <property type="match status" value="1"/>
</dbReference>
<accession>A0A1I9LRF9</accession>
<keyword evidence="4 12" id="KW-0813">Transport</keyword>
<comment type="subcellular location">
    <subcellularLocation>
        <location evidence="12">Cytoplasm</location>
    </subcellularLocation>
    <subcellularLocation>
        <location evidence="1 12">Golgi apparatus membrane</location>
        <topology evidence="1 12">Peripheral membrane protein</topology>
        <orientation evidence="1 12">Cytoplasmic side</orientation>
    </subcellularLocation>
    <subcellularLocation>
        <location evidence="12">Cytoplasmic vesicle</location>
        <location evidence="12">COPI-coated vesicle membrane</location>
        <topology evidence="12">Peripheral membrane protein</topology>
        <orientation evidence="12">Cytoplasmic side</orientation>
    </subcellularLocation>
</comment>
<proteinExistence type="evidence at protein level"/>
<evidence type="ECO:0007829" key="17">
    <source>
        <dbReference type="PeptideAtlas" id="A0A1I9LRF9"/>
    </source>
</evidence>
<keyword evidence="9 12" id="KW-0472">Membrane</keyword>
<feature type="domain" description="AP complex mu/sigma subunit" evidence="13">
    <location>
        <begin position="89"/>
        <end position="230"/>
    </location>
</feature>
<comment type="function">
    <text evidence="11">The coatomer is a cytosolic protein complex that binds to dilysine motifs and reversibly associates with Golgi non-clathrin-coated vesicles, which further mediate biosynthetic protein transport from the ER, via the Golgi up to the trans Golgi network. Coatomer complex is required for budding from Golgi membranes, and is essential for the retrograde Golgi-to-ER transport of dilysine-tagged proteins. The zeta subunit may be involved in regulating the coat assembly and, hence, the rate of biosynthetic protein transport due to its association-dissociation properties with the coatomer complex.</text>
</comment>
<dbReference type="InterPro" id="IPR039652">
    <property type="entry name" value="Coatomer_zeta"/>
</dbReference>
<evidence type="ECO:0000256" key="8">
    <source>
        <dbReference type="ARBA" id="ARBA00023034"/>
    </source>
</evidence>
<keyword evidence="7 12" id="KW-0653">Protein transport</keyword>
<dbReference type="Proteomes" id="UP000006548">
    <property type="component" value="Chromosome 3"/>
</dbReference>
<dbReference type="ExpressionAtlas" id="A0A1I9LRF9">
    <property type="expression patterns" value="baseline and differential"/>
</dbReference>
<dbReference type="OrthoDB" id="10249988at2759"/>
<comment type="similarity">
    <text evidence="2 12">Belongs to the adaptor complexes small subunit family.</text>
</comment>
<gene>
    <name evidence="14 15" type="ordered locus">At3g09800</name>
    <name evidence="15" type="ORF">F11F8.39</name>
</gene>
<keyword evidence="8 12" id="KW-0333">Golgi apparatus</keyword>
<evidence type="ECO:0000256" key="9">
    <source>
        <dbReference type="ARBA" id="ARBA00023136"/>
    </source>
</evidence>
<dbReference type="GO" id="GO:0006890">
    <property type="term" value="P:retrograde vesicle-mediated transport, Golgi to endoplasmic reticulum"/>
    <property type="evidence" value="ECO:0007669"/>
    <property type="project" value="UniProtKB-UniRule"/>
</dbReference>
<dbReference type="Gene3D" id="3.30.450.60">
    <property type="match status" value="1"/>
</dbReference>
<evidence type="ECO:0000256" key="4">
    <source>
        <dbReference type="ARBA" id="ARBA00022448"/>
    </source>
</evidence>
<evidence type="ECO:0000256" key="3">
    <source>
        <dbReference type="ARBA" id="ARBA00011775"/>
    </source>
</evidence>
<sequence length="259" mass="28866">MFLNGHGQMNRISINYKNRSDEIKHSDPDKQCDTETAKGALSHSEAISSVSTILRFSHLNPPIHYFFSDLLFRYISSLTTMSPDSCPLVKKILLLDSEGKRVAVKYYSDDWPTNAAKLSFEKYVFSKTSKTNARTEAEITLLDSNIIVYKFAQDLHFFVTGGENENELILASVLQGFFDAVALLLRSNVEKMEALENLDLIFLCLDEMVDQGVVLETDPNVIAGKVAMQSTEASGSLSEQTLTQALATAREHLARSLLT</sequence>
<dbReference type="GO" id="GO:0000139">
    <property type="term" value="C:Golgi membrane"/>
    <property type="evidence" value="ECO:0007669"/>
    <property type="project" value="UniProtKB-SubCell"/>
</dbReference>